<organism evidence="1 2">
    <name type="scientific">Caerostris extrusa</name>
    <name type="common">Bark spider</name>
    <name type="synonym">Caerostris bankana</name>
    <dbReference type="NCBI Taxonomy" id="172846"/>
    <lineage>
        <taxon>Eukaryota</taxon>
        <taxon>Metazoa</taxon>
        <taxon>Ecdysozoa</taxon>
        <taxon>Arthropoda</taxon>
        <taxon>Chelicerata</taxon>
        <taxon>Arachnida</taxon>
        <taxon>Araneae</taxon>
        <taxon>Araneomorphae</taxon>
        <taxon>Entelegynae</taxon>
        <taxon>Araneoidea</taxon>
        <taxon>Araneidae</taxon>
        <taxon>Caerostris</taxon>
    </lineage>
</organism>
<evidence type="ECO:0000313" key="1">
    <source>
        <dbReference type="EMBL" id="GIZ04500.1"/>
    </source>
</evidence>
<dbReference type="AlphaFoldDB" id="A0AAV4YBQ3"/>
<comment type="caution">
    <text evidence="1">The sequence shown here is derived from an EMBL/GenBank/DDBJ whole genome shotgun (WGS) entry which is preliminary data.</text>
</comment>
<dbReference type="Proteomes" id="UP001054945">
    <property type="component" value="Unassembled WGS sequence"/>
</dbReference>
<dbReference type="PANTHER" id="PTHR47331">
    <property type="entry name" value="PHD-TYPE DOMAIN-CONTAINING PROTEIN"/>
    <property type="match status" value="1"/>
</dbReference>
<proteinExistence type="predicted"/>
<protein>
    <submittedName>
        <fullName evidence="1">Uncharacterized protein</fullName>
    </submittedName>
</protein>
<dbReference type="EMBL" id="BPLR01001748">
    <property type="protein sequence ID" value="GIZ04500.1"/>
    <property type="molecule type" value="Genomic_DNA"/>
</dbReference>
<reference evidence="1 2" key="1">
    <citation type="submission" date="2021-06" db="EMBL/GenBank/DDBJ databases">
        <title>Caerostris extrusa draft genome.</title>
        <authorList>
            <person name="Kono N."/>
            <person name="Arakawa K."/>
        </authorList>
    </citation>
    <scope>NUCLEOTIDE SEQUENCE [LARGE SCALE GENOMIC DNA]</scope>
</reference>
<evidence type="ECO:0000313" key="2">
    <source>
        <dbReference type="Proteomes" id="UP001054945"/>
    </source>
</evidence>
<keyword evidence="2" id="KW-1185">Reference proteome</keyword>
<sequence length="95" mass="10923">MLRHAPSKPSLTDILFPGPNLNSNLFDLMFKFRRNSIALVADIKNIFLQIGLAENDRDSTRFLWVDQLPHDQNISMKPEIIRMTTALFEVTSSTF</sequence>
<name>A0AAV4YBQ3_CAEEX</name>
<gene>
    <name evidence="1" type="ORF">CEXT_164441</name>
</gene>
<accession>A0AAV4YBQ3</accession>